<dbReference type="Pfam" id="PF01594">
    <property type="entry name" value="AI-2E_transport"/>
    <property type="match status" value="1"/>
</dbReference>
<keyword evidence="6 9" id="KW-1133">Transmembrane helix</keyword>
<evidence type="ECO:0000313" key="11">
    <source>
        <dbReference type="Proteomes" id="UP000240357"/>
    </source>
</evidence>
<evidence type="ECO:0000256" key="5">
    <source>
        <dbReference type="ARBA" id="ARBA00022692"/>
    </source>
</evidence>
<accession>A0A2T2YAY8</accession>
<feature type="coiled-coil region" evidence="8">
    <location>
        <begin position="85"/>
        <end position="112"/>
    </location>
</feature>
<feature type="transmembrane region" description="Helical" evidence="9">
    <location>
        <begin position="148"/>
        <end position="167"/>
    </location>
</feature>
<feature type="transmembrane region" description="Helical" evidence="9">
    <location>
        <begin position="62"/>
        <end position="82"/>
    </location>
</feature>
<evidence type="ECO:0000256" key="1">
    <source>
        <dbReference type="ARBA" id="ARBA00004651"/>
    </source>
</evidence>
<dbReference type="AlphaFoldDB" id="A0A2T2YAY8"/>
<organism evidence="10 11">
    <name type="scientific">Adhaeribacter arboris</name>
    <dbReference type="NCBI Taxonomy" id="2072846"/>
    <lineage>
        <taxon>Bacteria</taxon>
        <taxon>Pseudomonadati</taxon>
        <taxon>Bacteroidota</taxon>
        <taxon>Cytophagia</taxon>
        <taxon>Cytophagales</taxon>
        <taxon>Hymenobacteraceae</taxon>
        <taxon>Adhaeribacter</taxon>
    </lineage>
</organism>
<dbReference type="InterPro" id="IPR002549">
    <property type="entry name" value="AI-2E-like"/>
</dbReference>
<reference evidence="10 11" key="1">
    <citation type="submission" date="2018-03" db="EMBL/GenBank/DDBJ databases">
        <title>Adhaeribacter sp. HMF7605 Genome sequencing and assembly.</title>
        <authorList>
            <person name="Kang H."/>
            <person name="Kang J."/>
            <person name="Cha I."/>
            <person name="Kim H."/>
            <person name="Joh K."/>
        </authorList>
    </citation>
    <scope>NUCLEOTIDE SEQUENCE [LARGE SCALE GENOMIC DNA]</scope>
    <source>
        <strain evidence="10 11">HMF7605</strain>
    </source>
</reference>
<protein>
    <recommendedName>
        <fullName evidence="12">AI-2E family transporter</fullName>
    </recommendedName>
</protein>
<keyword evidence="11" id="KW-1185">Reference proteome</keyword>
<feature type="transmembrane region" description="Helical" evidence="9">
    <location>
        <begin position="201"/>
        <end position="223"/>
    </location>
</feature>
<evidence type="ECO:0000256" key="2">
    <source>
        <dbReference type="ARBA" id="ARBA00009773"/>
    </source>
</evidence>
<gene>
    <name evidence="10" type="ORF">AHMF7605_03620</name>
</gene>
<comment type="similarity">
    <text evidence="2">Belongs to the autoinducer-2 exporter (AI-2E) (TC 2.A.86) family.</text>
</comment>
<comment type="caution">
    <text evidence="10">The sequence shown here is derived from an EMBL/GenBank/DDBJ whole genome shotgun (WGS) entry which is preliminary data.</text>
</comment>
<evidence type="ECO:0008006" key="12">
    <source>
        <dbReference type="Google" id="ProtNLM"/>
    </source>
</evidence>
<evidence type="ECO:0000313" key="10">
    <source>
        <dbReference type="EMBL" id="PSR52677.1"/>
    </source>
</evidence>
<feature type="transmembrane region" description="Helical" evidence="9">
    <location>
        <begin position="268"/>
        <end position="290"/>
    </location>
</feature>
<keyword evidence="7 9" id="KW-0472">Membrane</keyword>
<keyword evidence="8" id="KW-0175">Coiled coil</keyword>
<keyword evidence="5 9" id="KW-0812">Transmembrane</keyword>
<evidence type="ECO:0000256" key="6">
    <source>
        <dbReference type="ARBA" id="ARBA00022989"/>
    </source>
</evidence>
<dbReference type="RefSeq" id="WP_106926538.1">
    <property type="nucleotide sequence ID" value="NZ_PYFT01000001.1"/>
</dbReference>
<evidence type="ECO:0000256" key="8">
    <source>
        <dbReference type="SAM" id="Coils"/>
    </source>
</evidence>
<name>A0A2T2YAY8_9BACT</name>
<keyword evidence="4" id="KW-1003">Cell membrane</keyword>
<dbReference type="Proteomes" id="UP000240357">
    <property type="component" value="Unassembled WGS sequence"/>
</dbReference>
<dbReference type="GO" id="GO:0005886">
    <property type="term" value="C:plasma membrane"/>
    <property type="evidence" value="ECO:0007669"/>
    <property type="project" value="UniProtKB-SubCell"/>
</dbReference>
<dbReference type="PANTHER" id="PTHR21716:SF53">
    <property type="entry name" value="PERMEASE PERM-RELATED"/>
    <property type="match status" value="1"/>
</dbReference>
<evidence type="ECO:0000256" key="4">
    <source>
        <dbReference type="ARBA" id="ARBA00022475"/>
    </source>
</evidence>
<evidence type="ECO:0000256" key="3">
    <source>
        <dbReference type="ARBA" id="ARBA00022448"/>
    </source>
</evidence>
<dbReference type="OrthoDB" id="9793390at2"/>
<comment type="subcellular location">
    <subcellularLocation>
        <location evidence="1">Cell membrane</location>
        <topology evidence="1">Multi-pass membrane protein</topology>
    </subcellularLocation>
</comment>
<feature type="transmembrane region" description="Helical" evidence="9">
    <location>
        <begin position="229"/>
        <end position="256"/>
    </location>
</feature>
<keyword evidence="3" id="KW-0813">Transport</keyword>
<proteinExistence type="inferred from homology"/>
<feature type="transmembrane region" description="Helical" evidence="9">
    <location>
        <begin position="302"/>
        <end position="327"/>
    </location>
</feature>
<dbReference type="PANTHER" id="PTHR21716">
    <property type="entry name" value="TRANSMEMBRANE PROTEIN"/>
    <property type="match status" value="1"/>
</dbReference>
<feature type="transmembrane region" description="Helical" evidence="9">
    <location>
        <begin position="31"/>
        <end position="50"/>
    </location>
</feature>
<evidence type="ECO:0000256" key="7">
    <source>
        <dbReference type="ARBA" id="ARBA00023136"/>
    </source>
</evidence>
<dbReference type="EMBL" id="PYFT01000001">
    <property type="protein sequence ID" value="PSR52677.1"/>
    <property type="molecule type" value="Genomic_DNA"/>
</dbReference>
<sequence>MNAKRLNLSQLNKLLLAIFLISTILHWARLFLIPVAIAAFFAMLLYPFALKLQHYGLKKATAALAALLLVLAVLGGLSTIVYHKLADLKTDLPEIEQKIKEKTNRLQGLLSKTTDISELEQEVIIEQKKPDILKEVGKTIKNFLVRGLYLLLQIFIVLTYTFFFLVYRHRIQNFFIKVNWFHNHAESRRVFLRITRVVHDYLQGTFIVILVLAVIYTFGFWVINLKHALLFALITALLRIVPYFGSFLGIAFPIAFAILTQNSFLQPVLILVFFMVTQLLEANFLTPYITGSRVRLNPLATILAILLGSLIWGVPGMVLFVPFFGILRIVFDEITQLQPYGYILGNEEEEIS</sequence>
<evidence type="ECO:0000256" key="9">
    <source>
        <dbReference type="SAM" id="Phobius"/>
    </source>
</evidence>